<feature type="signal peptide" evidence="7">
    <location>
        <begin position="1"/>
        <end position="24"/>
    </location>
</feature>
<dbReference type="InterPro" id="IPR035513">
    <property type="entry name" value="Invertase/methylesterase_inhib"/>
</dbReference>
<keyword evidence="7" id="KW-0732">Signal</keyword>
<protein>
    <recommendedName>
        <fullName evidence="7">Pectinesterase</fullName>
        <ecNumber evidence="7">3.1.1.11</ecNumber>
    </recommendedName>
</protein>
<dbReference type="EMBL" id="JAUJYO010000009">
    <property type="protein sequence ID" value="KAK1309507.1"/>
    <property type="molecule type" value="Genomic_DNA"/>
</dbReference>
<feature type="chain" id="PRO_5043097381" description="Pectinesterase" evidence="7">
    <location>
        <begin position="25"/>
        <end position="532"/>
    </location>
</feature>
<accession>A0AAV9E869</accession>
<dbReference type="InterPro" id="IPR033131">
    <property type="entry name" value="Pectinesterase_Asp_AS"/>
</dbReference>
<keyword evidence="5 7" id="KW-0063">Aspartyl esterase</keyword>
<name>A0AAV9E869_ACOCL</name>
<feature type="active site" evidence="6">
    <location>
        <position position="371"/>
    </location>
</feature>
<comment type="caution">
    <text evidence="9">The sequence shown here is derived from an EMBL/GenBank/DDBJ whole genome shotgun (WGS) entry which is preliminary data.</text>
</comment>
<evidence type="ECO:0000313" key="10">
    <source>
        <dbReference type="Proteomes" id="UP001180020"/>
    </source>
</evidence>
<keyword evidence="10" id="KW-1185">Reference proteome</keyword>
<sequence>MAKLVVAHLISIISLLFLLSHAKGNQIISSCSQTPYPDVCNSFISDTLLSSKDQYSHFNFRGMALQATVDRAKQAHQLALAVEPNSLDVLAKAAWTDCLELSESTLSHLNHMVGSTANTISSEDIQTWLSAALANQQTCQNGFIEMGLGSHLPSLPFLSSNISKMLSNSLAINSGASVSNSKIKPSGGRKLLSNDGFPEWVRLNDRKLLQTSSSAASQADIVVAQDGSGNYRTISEAIAAASTARSGTKRFIIHVKSGVYSENVNIPQSMINLMLVGDGIDATVVTGSKSVIDGSTTFASATFAVTASGFIAKGMTFVNSAGPQKHQAVALRSGSDLSVFYQCSFQGYQDTLYVYSQRQFFRNCDIYGTVDFIFGDAAAVFQSCNIYVRKPLSNQQNTVTAQGRTDPNENTGFSIHESLVTAASDLKPVQALFKTYIGRPWQQYSRTVFMKTELDSLIDPAGWLEWSGNFALSTLYYGEYMNTGAGASTTSRVRWPGFHVMSAIDAAKFTVGSFISGASWIPATGVPFTAGL</sequence>
<reference evidence="9" key="2">
    <citation type="submission" date="2023-06" db="EMBL/GenBank/DDBJ databases">
        <authorList>
            <person name="Ma L."/>
            <person name="Liu K.-W."/>
            <person name="Li Z."/>
            <person name="Hsiao Y.-Y."/>
            <person name="Qi Y."/>
            <person name="Fu T."/>
            <person name="Tang G."/>
            <person name="Zhang D."/>
            <person name="Sun W.-H."/>
            <person name="Liu D.-K."/>
            <person name="Li Y."/>
            <person name="Chen G.-Z."/>
            <person name="Liu X.-D."/>
            <person name="Liao X.-Y."/>
            <person name="Jiang Y.-T."/>
            <person name="Yu X."/>
            <person name="Hao Y."/>
            <person name="Huang J."/>
            <person name="Zhao X.-W."/>
            <person name="Ke S."/>
            <person name="Chen Y.-Y."/>
            <person name="Wu W.-L."/>
            <person name="Hsu J.-L."/>
            <person name="Lin Y.-F."/>
            <person name="Huang M.-D."/>
            <person name="Li C.-Y."/>
            <person name="Huang L."/>
            <person name="Wang Z.-W."/>
            <person name="Zhao X."/>
            <person name="Zhong W.-Y."/>
            <person name="Peng D.-H."/>
            <person name="Ahmad S."/>
            <person name="Lan S."/>
            <person name="Zhang J.-S."/>
            <person name="Tsai W.-C."/>
            <person name="Van De Peer Y."/>
            <person name="Liu Z.-J."/>
        </authorList>
    </citation>
    <scope>NUCLEOTIDE SEQUENCE</scope>
    <source>
        <strain evidence="9">CP</strain>
        <tissue evidence="9">Leaves</tissue>
    </source>
</reference>
<feature type="domain" description="Pectinesterase inhibitor" evidence="8">
    <location>
        <begin position="23"/>
        <end position="172"/>
    </location>
</feature>
<evidence type="ECO:0000256" key="5">
    <source>
        <dbReference type="ARBA" id="ARBA00023085"/>
    </source>
</evidence>
<dbReference type="GO" id="GO:0042545">
    <property type="term" value="P:cell wall modification"/>
    <property type="evidence" value="ECO:0007669"/>
    <property type="project" value="UniProtKB-UniRule"/>
</dbReference>
<evidence type="ECO:0000256" key="7">
    <source>
        <dbReference type="RuleBase" id="RU000589"/>
    </source>
</evidence>
<comment type="similarity">
    <text evidence="2">In the N-terminal section; belongs to the PMEI family.</text>
</comment>
<dbReference type="GO" id="GO:0004857">
    <property type="term" value="F:enzyme inhibitor activity"/>
    <property type="evidence" value="ECO:0007669"/>
    <property type="project" value="InterPro"/>
</dbReference>
<dbReference type="Proteomes" id="UP001180020">
    <property type="component" value="Unassembled WGS sequence"/>
</dbReference>
<proteinExistence type="inferred from homology"/>
<dbReference type="CDD" id="cd15798">
    <property type="entry name" value="PMEI-like_3"/>
    <property type="match status" value="1"/>
</dbReference>
<dbReference type="Pfam" id="PF04043">
    <property type="entry name" value="PMEI"/>
    <property type="match status" value="1"/>
</dbReference>
<dbReference type="Gene3D" id="1.20.140.40">
    <property type="entry name" value="Invertase/pectin methylesterase inhibitor family protein"/>
    <property type="match status" value="1"/>
</dbReference>
<evidence type="ECO:0000259" key="8">
    <source>
        <dbReference type="SMART" id="SM00856"/>
    </source>
</evidence>
<dbReference type="FunFam" id="2.160.20.10:FF:000001">
    <property type="entry name" value="Pectinesterase"/>
    <property type="match status" value="1"/>
</dbReference>
<dbReference type="InterPro" id="IPR012334">
    <property type="entry name" value="Pectin_lyas_fold"/>
</dbReference>
<dbReference type="EC" id="3.1.1.11" evidence="7"/>
<evidence type="ECO:0000256" key="2">
    <source>
        <dbReference type="ARBA" id="ARBA00006027"/>
    </source>
</evidence>
<comment type="pathway">
    <text evidence="1 7">Glycan metabolism; pectin degradation; 2-dehydro-3-deoxy-D-gluconate from pectin: step 1/5.</text>
</comment>
<organism evidence="9 10">
    <name type="scientific">Acorus calamus</name>
    <name type="common">Sweet flag</name>
    <dbReference type="NCBI Taxonomy" id="4465"/>
    <lineage>
        <taxon>Eukaryota</taxon>
        <taxon>Viridiplantae</taxon>
        <taxon>Streptophyta</taxon>
        <taxon>Embryophyta</taxon>
        <taxon>Tracheophyta</taxon>
        <taxon>Spermatophyta</taxon>
        <taxon>Magnoliopsida</taxon>
        <taxon>Liliopsida</taxon>
        <taxon>Acoraceae</taxon>
        <taxon>Acorus</taxon>
    </lineage>
</organism>
<evidence type="ECO:0000313" key="9">
    <source>
        <dbReference type="EMBL" id="KAK1309507.1"/>
    </source>
</evidence>
<dbReference type="Pfam" id="PF01095">
    <property type="entry name" value="Pectinesterase"/>
    <property type="match status" value="1"/>
</dbReference>
<dbReference type="SUPFAM" id="SSF101148">
    <property type="entry name" value="Plant invertase/pectin methylesterase inhibitor"/>
    <property type="match status" value="1"/>
</dbReference>
<evidence type="ECO:0000256" key="4">
    <source>
        <dbReference type="ARBA" id="ARBA00022801"/>
    </source>
</evidence>
<dbReference type="Gene3D" id="2.160.20.10">
    <property type="entry name" value="Single-stranded right-handed beta-helix, Pectin lyase-like"/>
    <property type="match status" value="1"/>
</dbReference>
<dbReference type="SUPFAM" id="SSF51126">
    <property type="entry name" value="Pectin lyase-like"/>
    <property type="match status" value="1"/>
</dbReference>
<dbReference type="SMART" id="SM00856">
    <property type="entry name" value="PMEI"/>
    <property type="match status" value="1"/>
</dbReference>
<dbReference type="PROSITE" id="PS00503">
    <property type="entry name" value="PECTINESTERASE_2"/>
    <property type="match status" value="1"/>
</dbReference>
<dbReference type="GO" id="GO:0030599">
    <property type="term" value="F:pectinesterase activity"/>
    <property type="evidence" value="ECO:0007669"/>
    <property type="project" value="UniProtKB-UniRule"/>
</dbReference>
<dbReference type="PANTHER" id="PTHR31707">
    <property type="entry name" value="PECTINESTERASE"/>
    <property type="match status" value="1"/>
</dbReference>
<comment type="catalytic activity">
    <reaction evidence="7">
        <text>[(1-&gt;4)-alpha-D-galacturonosyl methyl ester](n) + n H2O = [(1-&gt;4)-alpha-D-galacturonosyl](n) + n methanol + n H(+)</text>
        <dbReference type="Rhea" id="RHEA:22380"/>
        <dbReference type="Rhea" id="RHEA-COMP:14570"/>
        <dbReference type="Rhea" id="RHEA-COMP:14573"/>
        <dbReference type="ChEBI" id="CHEBI:15377"/>
        <dbReference type="ChEBI" id="CHEBI:15378"/>
        <dbReference type="ChEBI" id="CHEBI:17790"/>
        <dbReference type="ChEBI" id="CHEBI:140522"/>
        <dbReference type="ChEBI" id="CHEBI:140523"/>
        <dbReference type="EC" id="3.1.1.11"/>
    </reaction>
</comment>
<comment type="similarity">
    <text evidence="3">In the C-terminal section; belongs to the pectinesterase family.</text>
</comment>
<reference evidence="9" key="1">
    <citation type="journal article" date="2023" name="Nat. Commun.">
        <title>Diploid and tetraploid genomes of Acorus and the evolution of monocots.</title>
        <authorList>
            <person name="Ma L."/>
            <person name="Liu K.W."/>
            <person name="Li Z."/>
            <person name="Hsiao Y.Y."/>
            <person name="Qi Y."/>
            <person name="Fu T."/>
            <person name="Tang G.D."/>
            <person name="Zhang D."/>
            <person name="Sun W.H."/>
            <person name="Liu D.K."/>
            <person name="Li Y."/>
            <person name="Chen G.Z."/>
            <person name="Liu X.D."/>
            <person name="Liao X.Y."/>
            <person name="Jiang Y.T."/>
            <person name="Yu X."/>
            <person name="Hao Y."/>
            <person name="Huang J."/>
            <person name="Zhao X.W."/>
            <person name="Ke S."/>
            <person name="Chen Y.Y."/>
            <person name="Wu W.L."/>
            <person name="Hsu J.L."/>
            <person name="Lin Y.F."/>
            <person name="Huang M.D."/>
            <person name="Li C.Y."/>
            <person name="Huang L."/>
            <person name="Wang Z.W."/>
            <person name="Zhao X."/>
            <person name="Zhong W.Y."/>
            <person name="Peng D.H."/>
            <person name="Ahmad S."/>
            <person name="Lan S."/>
            <person name="Zhang J.S."/>
            <person name="Tsai W.C."/>
            <person name="Van de Peer Y."/>
            <person name="Liu Z.J."/>
        </authorList>
    </citation>
    <scope>NUCLEOTIDE SEQUENCE</scope>
    <source>
        <strain evidence="9">CP</strain>
    </source>
</reference>
<dbReference type="InterPro" id="IPR011050">
    <property type="entry name" value="Pectin_lyase_fold/virulence"/>
</dbReference>
<keyword evidence="4 7" id="KW-0378">Hydrolase</keyword>
<gene>
    <name evidence="9" type="primary">PME17</name>
    <name evidence="9" type="ORF">QJS10_CPA09g00404</name>
</gene>
<dbReference type="InterPro" id="IPR000070">
    <property type="entry name" value="Pectinesterase_cat"/>
</dbReference>
<dbReference type="NCBIfam" id="TIGR01614">
    <property type="entry name" value="PME_inhib"/>
    <property type="match status" value="1"/>
</dbReference>
<dbReference type="InterPro" id="IPR006501">
    <property type="entry name" value="Pectinesterase_inhib_dom"/>
</dbReference>
<dbReference type="AlphaFoldDB" id="A0AAV9E869"/>
<evidence type="ECO:0000256" key="1">
    <source>
        <dbReference type="ARBA" id="ARBA00005184"/>
    </source>
</evidence>
<dbReference type="GO" id="GO:0045490">
    <property type="term" value="P:pectin catabolic process"/>
    <property type="evidence" value="ECO:0007669"/>
    <property type="project" value="UniProtKB-UniRule"/>
</dbReference>
<evidence type="ECO:0000256" key="3">
    <source>
        <dbReference type="ARBA" id="ARBA00007786"/>
    </source>
</evidence>
<evidence type="ECO:0000256" key="6">
    <source>
        <dbReference type="PROSITE-ProRule" id="PRU10040"/>
    </source>
</evidence>